<dbReference type="GO" id="GO:0005819">
    <property type="term" value="C:spindle"/>
    <property type="evidence" value="ECO:0007669"/>
    <property type="project" value="TreeGrafter"/>
</dbReference>
<dbReference type="GO" id="GO:0033566">
    <property type="term" value="P:gamma-tubulin complex localization"/>
    <property type="evidence" value="ECO:0007669"/>
    <property type="project" value="InterPro"/>
</dbReference>
<evidence type="ECO:0000256" key="4">
    <source>
        <dbReference type="ARBA" id="ARBA00023212"/>
    </source>
</evidence>
<dbReference type="InterPro" id="IPR022214">
    <property type="entry name" value="MZT1"/>
</dbReference>
<dbReference type="Pfam" id="PF12554">
    <property type="entry name" value="MOZART1"/>
    <property type="match status" value="1"/>
</dbReference>
<dbReference type="PANTHER" id="PTHR28520:SF2">
    <property type="entry name" value="MITOTIC-SPINDLE ORGANIZING PROTEIN 1"/>
    <property type="match status" value="1"/>
</dbReference>
<dbReference type="GO" id="GO:0031021">
    <property type="term" value="C:interphase microtubule organizing center"/>
    <property type="evidence" value="ECO:0007669"/>
    <property type="project" value="TreeGrafter"/>
</dbReference>
<name>N6TFX1_DENPD</name>
<reference evidence="5" key="1">
    <citation type="journal article" date="2013" name="Genome Biol.">
        <title>Draft genome of the mountain pine beetle, Dendroctonus ponderosae Hopkins, a major forest pest.</title>
        <authorList>
            <person name="Keeling C.I."/>
            <person name="Yuen M.M."/>
            <person name="Liao N.Y."/>
            <person name="Docking T.R."/>
            <person name="Chan S.K."/>
            <person name="Taylor G.A."/>
            <person name="Palmquist D.L."/>
            <person name="Jackman S.D."/>
            <person name="Nguyen A."/>
            <person name="Li M."/>
            <person name="Henderson H."/>
            <person name="Janes J.K."/>
            <person name="Zhao Y."/>
            <person name="Pandoh P."/>
            <person name="Moore R."/>
            <person name="Sperling F.A."/>
            <person name="Huber D.P."/>
            <person name="Birol I."/>
            <person name="Jones S.J."/>
            <person name="Bohlmann J."/>
        </authorList>
    </citation>
    <scope>NUCLEOTIDE SEQUENCE</scope>
</reference>
<dbReference type="GO" id="GO:0090307">
    <property type="term" value="P:mitotic spindle assembly"/>
    <property type="evidence" value="ECO:0007669"/>
    <property type="project" value="TreeGrafter"/>
</dbReference>
<dbReference type="AlphaFoldDB" id="N6TFX1"/>
<proteinExistence type="inferred from homology"/>
<dbReference type="HOGENOM" id="CLU_2225881_0_0_1"/>
<protein>
    <submittedName>
        <fullName evidence="5">Uncharacterized protein</fullName>
    </submittedName>
</protein>
<keyword evidence="4" id="KW-0206">Cytoskeleton</keyword>
<sequence length="106" mass="11599">MVLTKPPVVLEGHHIPLQYMMDASRTSHIKEAQATLSTILKISDLLNTGLNAEALTLCVRLCEMGVNPERLASLVKDLQNEIAEYQNQIESISGSSKNARSGDHLS</sequence>
<evidence type="ECO:0000256" key="2">
    <source>
        <dbReference type="ARBA" id="ARBA00011015"/>
    </source>
</evidence>
<organism evidence="5">
    <name type="scientific">Dendroctonus ponderosae</name>
    <name type="common">Mountain pine beetle</name>
    <dbReference type="NCBI Taxonomy" id="77166"/>
    <lineage>
        <taxon>Eukaryota</taxon>
        <taxon>Metazoa</taxon>
        <taxon>Ecdysozoa</taxon>
        <taxon>Arthropoda</taxon>
        <taxon>Hexapoda</taxon>
        <taxon>Insecta</taxon>
        <taxon>Pterygota</taxon>
        <taxon>Neoptera</taxon>
        <taxon>Endopterygota</taxon>
        <taxon>Coleoptera</taxon>
        <taxon>Polyphaga</taxon>
        <taxon>Cucujiformia</taxon>
        <taxon>Curculionidae</taxon>
        <taxon>Scolytinae</taxon>
        <taxon>Dendroctonus</taxon>
    </lineage>
</organism>
<dbReference type="GO" id="GO:0000931">
    <property type="term" value="C:gamma-tubulin ring complex"/>
    <property type="evidence" value="ECO:0007669"/>
    <property type="project" value="InterPro"/>
</dbReference>
<comment type="subcellular location">
    <subcellularLocation>
        <location evidence="1">Cytoplasm</location>
        <location evidence="1">Cytoskeleton</location>
        <location evidence="1">Microtubule organizing center</location>
    </subcellularLocation>
</comment>
<evidence type="ECO:0000256" key="1">
    <source>
        <dbReference type="ARBA" id="ARBA00004267"/>
    </source>
</evidence>
<evidence type="ECO:0000256" key="3">
    <source>
        <dbReference type="ARBA" id="ARBA00022490"/>
    </source>
</evidence>
<dbReference type="PANTHER" id="PTHR28520">
    <property type="entry name" value="MITOTIC-SPINDLE ORGANIZING PROTEIN 1"/>
    <property type="match status" value="1"/>
</dbReference>
<gene>
    <name evidence="5" type="ORF">YQE_06827</name>
</gene>
<dbReference type="GO" id="GO:0051415">
    <property type="term" value="P:microtubule nucleation by interphase microtubule organizing center"/>
    <property type="evidence" value="ECO:0007669"/>
    <property type="project" value="TreeGrafter"/>
</dbReference>
<dbReference type="OrthoDB" id="48571at2759"/>
<feature type="non-terminal residue" evidence="5">
    <location>
        <position position="1"/>
    </location>
</feature>
<comment type="similarity">
    <text evidence="2">Belongs to the MOZART1 family.</text>
</comment>
<dbReference type="GO" id="GO:0005813">
    <property type="term" value="C:centrosome"/>
    <property type="evidence" value="ECO:0007669"/>
    <property type="project" value="TreeGrafter"/>
</dbReference>
<accession>N6TFX1</accession>
<dbReference type="EMBL" id="KB740970">
    <property type="protein sequence ID" value="ENN76648.1"/>
    <property type="molecule type" value="Genomic_DNA"/>
</dbReference>
<evidence type="ECO:0000313" key="5">
    <source>
        <dbReference type="EMBL" id="ENN76648.1"/>
    </source>
</evidence>
<keyword evidence="3" id="KW-0963">Cytoplasm</keyword>